<dbReference type="SUPFAM" id="SSF51206">
    <property type="entry name" value="cAMP-binding domain-like"/>
    <property type="match status" value="1"/>
</dbReference>
<evidence type="ECO:0000313" key="5">
    <source>
        <dbReference type="EMBL" id="CEK61293.1"/>
    </source>
</evidence>
<evidence type="ECO:0000256" key="2">
    <source>
        <dbReference type="ARBA" id="ARBA00022566"/>
    </source>
</evidence>
<dbReference type="InterPro" id="IPR000595">
    <property type="entry name" value="cNMP-bd_dom"/>
</dbReference>
<dbReference type="EMBL" id="HACG01014428">
    <property type="protein sequence ID" value="CEK61293.1"/>
    <property type="molecule type" value="Transcribed_RNA"/>
</dbReference>
<protein>
    <recommendedName>
        <fullName evidence="4">Cyclic nucleotide-binding domain-containing protein</fullName>
    </recommendedName>
</protein>
<dbReference type="GO" id="GO:0004862">
    <property type="term" value="F:cAMP-dependent protein kinase inhibitor activity"/>
    <property type="evidence" value="ECO:0007669"/>
    <property type="project" value="TreeGrafter"/>
</dbReference>
<dbReference type="GO" id="GO:0005829">
    <property type="term" value="C:cytosol"/>
    <property type="evidence" value="ECO:0007669"/>
    <property type="project" value="TreeGrafter"/>
</dbReference>
<evidence type="ECO:0000256" key="1">
    <source>
        <dbReference type="ARBA" id="ARBA00005753"/>
    </source>
</evidence>
<dbReference type="GO" id="GO:0005952">
    <property type="term" value="C:cAMP-dependent protein kinase complex"/>
    <property type="evidence" value="ECO:0007669"/>
    <property type="project" value="InterPro"/>
</dbReference>
<keyword evidence="3" id="KW-0114">cAMP</keyword>
<sequence>GEQADCMFIILRGSTLSYMDTAPMGDEDIRISPTTTAKLTRGDVVVPAETKRRNKLPERMNSGKFIMRYCTGNSFGEQSLLTEDKSRKATIVAEEDCDLMVIGQQVFDKILRNEQQREYDQMCLFIEYHPYFAHLSY</sequence>
<keyword evidence="2" id="KW-0547">Nucleotide-binding</keyword>
<reference evidence="5" key="1">
    <citation type="submission" date="2014-12" db="EMBL/GenBank/DDBJ databases">
        <title>Insight into the proteome of Arion vulgaris.</title>
        <authorList>
            <person name="Aradska J."/>
            <person name="Bulat T."/>
            <person name="Smidak R."/>
            <person name="Sarate P."/>
            <person name="Gangsoo J."/>
            <person name="Sialana F."/>
            <person name="Bilban M."/>
            <person name="Lubec G."/>
        </authorList>
    </citation>
    <scope>NUCLEOTIDE SEQUENCE</scope>
    <source>
        <tissue evidence="5">Skin</tissue>
    </source>
</reference>
<dbReference type="InterPro" id="IPR014710">
    <property type="entry name" value="RmlC-like_jellyroll"/>
</dbReference>
<keyword evidence="2" id="KW-0116">cAMP-binding</keyword>
<dbReference type="InterPro" id="IPR050503">
    <property type="entry name" value="cAMP-dep_PK_reg_su-like"/>
</dbReference>
<evidence type="ECO:0000256" key="3">
    <source>
        <dbReference type="ARBA" id="ARBA00023149"/>
    </source>
</evidence>
<gene>
    <name evidence="5" type="primary">ORF41859</name>
</gene>
<dbReference type="GO" id="GO:0034236">
    <property type="term" value="F:protein kinase A catalytic subunit binding"/>
    <property type="evidence" value="ECO:0007669"/>
    <property type="project" value="TreeGrafter"/>
</dbReference>
<organism evidence="5">
    <name type="scientific">Arion vulgaris</name>
    <dbReference type="NCBI Taxonomy" id="1028688"/>
    <lineage>
        <taxon>Eukaryota</taxon>
        <taxon>Metazoa</taxon>
        <taxon>Spiralia</taxon>
        <taxon>Lophotrochozoa</taxon>
        <taxon>Mollusca</taxon>
        <taxon>Gastropoda</taxon>
        <taxon>Heterobranchia</taxon>
        <taxon>Euthyneura</taxon>
        <taxon>Panpulmonata</taxon>
        <taxon>Eupulmonata</taxon>
        <taxon>Stylommatophora</taxon>
        <taxon>Helicina</taxon>
        <taxon>Arionoidea</taxon>
        <taxon>Arionidae</taxon>
        <taxon>Arion</taxon>
    </lineage>
</organism>
<dbReference type="GO" id="GO:0030552">
    <property type="term" value="F:cAMP binding"/>
    <property type="evidence" value="ECO:0007669"/>
    <property type="project" value="UniProtKB-KW"/>
</dbReference>
<dbReference type="CDD" id="cd00038">
    <property type="entry name" value="CAP_ED"/>
    <property type="match status" value="1"/>
</dbReference>
<dbReference type="Pfam" id="PF00027">
    <property type="entry name" value="cNMP_binding"/>
    <property type="match status" value="1"/>
</dbReference>
<accession>A0A0B6YYI4</accession>
<name>A0A0B6YYI4_9EUPU</name>
<dbReference type="PANTHER" id="PTHR11635:SF152">
    <property type="entry name" value="CAMP-DEPENDENT PROTEIN KINASE TYPE I REGULATORY SUBUNIT-RELATED"/>
    <property type="match status" value="1"/>
</dbReference>
<proteinExistence type="inferred from homology"/>
<dbReference type="PANTHER" id="PTHR11635">
    <property type="entry name" value="CAMP-DEPENDENT PROTEIN KINASE REGULATORY CHAIN"/>
    <property type="match status" value="1"/>
</dbReference>
<feature type="domain" description="Cyclic nucleotide-binding" evidence="4">
    <location>
        <begin position="1"/>
        <end position="128"/>
    </location>
</feature>
<dbReference type="InterPro" id="IPR018490">
    <property type="entry name" value="cNMP-bd_dom_sf"/>
</dbReference>
<dbReference type="PROSITE" id="PS50042">
    <property type="entry name" value="CNMP_BINDING_3"/>
    <property type="match status" value="1"/>
</dbReference>
<feature type="non-terminal residue" evidence="5">
    <location>
        <position position="137"/>
    </location>
</feature>
<feature type="non-terminal residue" evidence="5">
    <location>
        <position position="1"/>
    </location>
</feature>
<dbReference type="Gene3D" id="2.60.120.10">
    <property type="entry name" value="Jelly Rolls"/>
    <property type="match status" value="1"/>
</dbReference>
<evidence type="ECO:0000259" key="4">
    <source>
        <dbReference type="PROSITE" id="PS50042"/>
    </source>
</evidence>
<dbReference type="AlphaFoldDB" id="A0A0B6YYI4"/>
<comment type="similarity">
    <text evidence="1">Belongs to the cAMP-dependent kinase regulatory chain family.</text>
</comment>